<dbReference type="PATRIC" id="fig|1397108.4.peg.2515"/>
<dbReference type="Proteomes" id="UP000064920">
    <property type="component" value="Chromosome"/>
</dbReference>
<keyword evidence="2" id="KW-1185">Reference proteome</keyword>
<accession>A0A0N9ZHB3</accession>
<proteinExistence type="predicted"/>
<gene>
    <name evidence="1" type="ORF">IMCC12053_2461</name>
</gene>
<dbReference type="OrthoDB" id="7689850at2"/>
<evidence type="ECO:0000313" key="1">
    <source>
        <dbReference type="EMBL" id="ALI56408.1"/>
    </source>
</evidence>
<dbReference type="AlphaFoldDB" id="A0A0N9ZHB3"/>
<name>A0A0N9ZHB3_9RHOB</name>
<protein>
    <submittedName>
        <fullName evidence="1">Uncharacterized protein</fullName>
    </submittedName>
</protein>
<evidence type="ECO:0000313" key="2">
    <source>
        <dbReference type="Proteomes" id="UP000064920"/>
    </source>
</evidence>
<dbReference type="KEGG" id="cmar:IMCC12053_2461"/>
<organism evidence="1 2">
    <name type="scientific">Celeribacter marinus</name>
    <dbReference type="NCBI Taxonomy" id="1397108"/>
    <lineage>
        <taxon>Bacteria</taxon>
        <taxon>Pseudomonadati</taxon>
        <taxon>Pseudomonadota</taxon>
        <taxon>Alphaproteobacteria</taxon>
        <taxon>Rhodobacterales</taxon>
        <taxon>Roseobacteraceae</taxon>
        <taxon>Celeribacter</taxon>
    </lineage>
</organism>
<dbReference type="RefSeq" id="WP_062219377.1">
    <property type="nucleotide sequence ID" value="NZ_CP012023.1"/>
</dbReference>
<sequence>MSDNHIPDDLTPENLDEIATERQRMFTRGFWISLLKGREGLGDTFWAGNYLAGLIYLPIMIVLLTLASFAPVFSPLLSASFVVFGIYLLAVARAVAVAKPKGNSGLFTRALGVIWTLMSAASVIVYAPFVAGQ</sequence>
<reference evidence="1 2" key="1">
    <citation type="submission" date="2015-05" db="EMBL/GenBank/DDBJ databases">
        <authorList>
            <person name="Wang D.B."/>
            <person name="Wang M."/>
        </authorList>
    </citation>
    <scope>NUCLEOTIDE SEQUENCE [LARGE SCALE GENOMIC DNA]</scope>
    <source>
        <strain evidence="1 2">IMCC 12053</strain>
    </source>
</reference>
<dbReference type="EMBL" id="CP012023">
    <property type="protein sequence ID" value="ALI56408.1"/>
    <property type="molecule type" value="Genomic_DNA"/>
</dbReference>
<dbReference type="STRING" id="1397108.IMCC12053_2461"/>